<dbReference type="Pfam" id="PF01381">
    <property type="entry name" value="HTH_3"/>
    <property type="match status" value="1"/>
</dbReference>
<sequence length="342" mass="38784">MTIGERIRSARIGAGMSQRDLAGEMGLSAMAISKYENGEVIPRSGLLIQMSEILGVNVDYFFRSISVNLSEPQYRCRKPLKKKEANQVHAKVQEWLERHLEIERILGEEKILMLPSKETCRIASLDGIEDAARRVRDEWSLGLDPIENVMDVLEQHGIRVGVIDAPDTFDALTFYYDDNTPVIAVNNDTPGDRQRFNLAHELGHLLLQVEGGVDEEAAAHRFAAAFLVPKEMAFRELGQGRRNISPREFYLLKHKWGMSMSAWLHRAAELGIISKSTAERLWTLFNQNKWREREPGVPLPPERPTHMKLMVLRALSEKKISTSRAQELLGGEQPGEQCVESF</sequence>
<evidence type="ECO:0000313" key="3">
    <source>
        <dbReference type="EMBL" id="MDV4344054.1"/>
    </source>
</evidence>
<dbReference type="Gene3D" id="1.10.260.40">
    <property type="entry name" value="lambda repressor-like DNA-binding domains"/>
    <property type="match status" value="1"/>
</dbReference>
<dbReference type="InterPro" id="IPR052345">
    <property type="entry name" value="Rad_response_metalloprotease"/>
</dbReference>
<feature type="domain" description="HTH cro/C1-type" evidence="2">
    <location>
        <begin position="7"/>
        <end position="61"/>
    </location>
</feature>
<dbReference type="SUPFAM" id="SSF47413">
    <property type="entry name" value="lambda repressor-like DNA-binding domains"/>
    <property type="match status" value="1"/>
</dbReference>
<dbReference type="CDD" id="cd00093">
    <property type="entry name" value="HTH_XRE"/>
    <property type="match status" value="1"/>
</dbReference>
<dbReference type="RefSeq" id="WP_317297232.1">
    <property type="nucleotide sequence ID" value="NZ_JABFFQ010000016.1"/>
</dbReference>
<gene>
    <name evidence="3" type="ORF">HL657_12950</name>
</gene>
<dbReference type="InterPro" id="IPR001387">
    <property type="entry name" value="Cro/C1-type_HTH"/>
</dbReference>
<accession>A0ABU3Z641</accession>
<dbReference type="InterPro" id="IPR010982">
    <property type="entry name" value="Lambda_DNA-bd_dom_sf"/>
</dbReference>
<keyword evidence="4" id="KW-1185">Reference proteome</keyword>
<reference evidence="3 4" key="1">
    <citation type="submission" date="2020-05" db="EMBL/GenBank/DDBJ databases">
        <title>Isolation and characterization of methanoarchaea from a cold seep at offshore SW Taiwan.</title>
        <authorList>
            <person name="Chen Y.-W."/>
            <person name="Chen S.-C."/>
            <person name="Lai M.-C."/>
        </authorList>
    </citation>
    <scope>NUCLEOTIDE SEQUENCE [LARGE SCALE GENOMIC DNA]</scope>
    <source>
        <strain evidence="3 4">YWC-01</strain>
    </source>
</reference>
<comment type="caution">
    <text evidence="3">The sequence shown here is derived from an EMBL/GenBank/DDBJ whole genome shotgun (WGS) entry which is preliminary data.</text>
</comment>
<dbReference type="SMART" id="SM00530">
    <property type="entry name" value="HTH_XRE"/>
    <property type="match status" value="1"/>
</dbReference>
<dbReference type="Proteomes" id="UP001273768">
    <property type="component" value="Unassembled WGS sequence"/>
</dbReference>
<dbReference type="InterPro" id="IPR010359">
    <property type="entry name" value="IrrE_HExxH"/>
</dbReference>
<comment type="similarity">
    <text evidence="1">Belongs to the short-chain fatty acyl-CoA assimilation regulator (ScfR) family.</text>
</comment>
<dbReference type="PANTHER" id="PTHR43236:SF1">
    <property type="entry name" value="BLL7220 PROTEIN"/>
    <property type="match status" value="1"/>
</dbReference>
<dbReference type="PROSITE" id="PS50943">
    <property type="entry name" value="HTH_CROC1"/>
    <property type="match status" value="1"/>
</dbReference>
<dbReference type="Gene3D" id="1.10.10.2910">
    <property type="match status" value="1"/>
</dbReference>
<dbReference type="PANTHER" id="PTHR43236">
    <property type="entry name" value="ANTITOXIN HIGA1"/>
    <property type="match status" value="1"/>
</dbReference>
<dbReference type="EMBL" id="JABFFQ010000016">
    <property type="protein sequence ID" value="MDV4344054.1"/>
    <property type="molecule type" value="Genomic_DNA"/>
</dbReference>
<organism evidence="3 4">
    <name type="scientific">Methanoculleus nereidis</name>
    <dbReference type="NCBI Taxonomy" id="2735141"/>
    <lineage>
        <taxon>Archaea</taxon>
        <taxon>Methanobacteriati</taxon>
        <taxon>Methanobacteriota</taxon>
        <taxon>Stenosarchaea group</taxon>
        <taxon>Methanomicrobia</taxon>
        <taxon>Methanomicrobiales</taxon>
        <taxon>Methanomicrobiaceae</taxon>
        <taxon>Methanoculleus</taxon>
    </lineage>
</organism>
<dbReference type="Pfam" id="PF06114">
    <property type="entry name" value="Peptidase_M78"/>
    <property type="match status" value="1"/>
</dbReference>
<evidence type="ECO:0000313" key="4">
    <source>
        <dbReference type="Proteomes" id="UP001273768"/>
    </source>
</evidence>
<evidence type="ECO:0000256" key="1">
    <source>
        <dbReference type="ARBA" id="ARBA00007227"/>
    </source>
</evidence>
<name>A0ABU3Z641_9EURY</name>
<evidence type="ECO:0000259" key="2">
    <source>
        <dbReference type="PROSITE" id="PS50943"/>
    </source>
</evidence>
<protein>
    <submittedName>
        <fullName evidence="3">ImmA/IrrE family metallo-endopeptidase</fullName>
    </submittedName>
</protein>
<proteinExistence type="inferred from homology"/>